<dbReference type="OrthoDB" id="1883212at2759"/>
<feature type="compositionally biased region" description="Low complexity" evidence="1">
    <location>
        <begin position="632"/>
        <end position="643"/>
    </location>
</feature>
<dbReference type="Pfam" id="PF01426">
    <property type="entry name" value="BAH"/>
    <property type="match status" value="1"/>
</dbReference>
<dbReference type="PANTHER" id="PTHR31917:SF101">
    <property type="entry name" value="OS07G0607300 PROTEIN"/>
    <property type="match status" value="1"/>
</dbReference>
<feature type="region of interest" description="Disordered" evidence="1">
    <location>
        <begin position="313"/>
        <end position="345"/>
    </location>
</feature>
<dbReference type="AlphaFoldDB" id="A0A396ISA2"/>
<dbReference type="Gramene" id="rna15544">
    <property type="protein sequence ID" value="RHN67363.1"/>
    <property type="gene ID" value="gene15544"/>
</dbReference>
<gene>
    <name evidence="3" type="ORF">MtrunA17_Chr3g0101951</name>
</gene>
<dbReference type="PROSITE" id="PS51038">
    <property type="entry name" value="BAH"/>
    <property type="match status" value="1"/>
</dbReference>
<dbReference type="SMART" id="SM00743">
    <property type="entry name" value="Agenet"/>
    <property type="match status" value="2"/>
</dbReference>
<comment type="caution">
    <text evidence="3">The sequence shown here is derived from an EMBL/GenBank/DDBJ whole genome shotgun (WGS) entry which is preliminary data.</text>
</comment>
<dbReference type="Proteomes" id="UP000265566">
    <property type="component" value="Chromosome 3"/>
</dbReference>
<name>A0A396ISA2_MEDTR</name>
<dbReference type="InterPro" id="IPR014002">
    <property type="entry name" value="Agenet_dom_plant"/>
</dbReference>
<dbReference type="InterPro" id="IPR001025">
    <property type="entry name" value="BAH_dom"/>
</dbReference>
<dbReference type="SMART" id="SM00439">
    <property type="entry name" value="BAH"/>
    <property type="match status" value="1"/>
</dbReference>
<sequence length="671" mass="75791">MSSVGILFKMSIDDPCFVEWKEHFVSQERGHRIVHYYLKDSAGESFLAVVGTERSVRHMCYVIAEEFLEICGMEIPPGFKWRSRREVVDWLTSMLSKQHLEEDRSVWPVHNLALAHKIANGSVKEVSAQMVDDKDIPKSNSKLSNSDIVWSGLAWTCGKQLKHYPAFCRNGIQIGIQSFVFVMGNGENHYVAYLEDMYEDRRGQKKVKVRWFHHNQEVKGAIPVRNTHPREVFITSYSQVISAECVDGPAAVLTREHFEKCTPYFSPSSTDRIHLCFRQLKGNKVKPFDLSKLRGYYTQPALSSLRVDTIHNTESHSNSLTGEDEDLDVGDDAKRGAKRSRSVTNGREGVRKLIRSNPMMGYQTFQVVNYARPDRRLLSLKKVDCKPWFNPTYKVDDKIEVLSQDSGIRGCWFRCTIVQVARKQLKVQYDDVQDEDGSGNLEEWIPAFKLAKPDKLEMRQPGRSTIRPAPPLEEQELIVEVGTAVDAWWSDGWWEGVITTIDNCGDDNVQVYFPGESLQMTVHKKDLRISRDWLGGTWVNIKAKPDITPTILTSISFNTNLTLSPSLEKDADSVGFANSCHEVPAEKSNKPDIVEEKLVCCGVAENGVCVQDDKPPSEKSTQVGDIEDDGGNNDNGESGDNKNVNNENSDAKVIRTSSVECKSVELMEVTV</sequence>
<dbReference type="InterPro" id="IPR008395">
    <property type="entry name" value="Agenet-like_dom"/>
</dbReference>
<feature type="region of interest" description="Disordered" evidence="1">
    <location>
        <begin position="611"/>
        <end position="654"/>
    </location>
</feature>
<evidence type="ECO:0000259" key="2">
    <source>
        <dbReference type="PROSITE" id="PS51038"/>
    </source>
</evidence>
<protein>
    <submittedName>
        <fullName evidence="3">Putative BAH domain, Agenet-like domain, Agenet domain, plant type</fullName>
    </submittedName>
</protein>
<dbReference type="PANTHER" id="PTHR31917">
    <property type="entry name" value="AGENET DOMAIN-CONTAINING PROTEIN-RELATED"/>
    <property type="match status" value="1"/>
</dbReference>
<proteinExistence type="predicted"/>
<feature type="domain" description="BAH" evidence="2">
    <location>
        <begin position="172"/>
        <end position="291"/>
    </location>
</feature>
<evidence type="ECO:0000313" key="3">
    <source>
        <dbReference type="EMBL" id="RHN67363.1"/>
    </source>
</evidence>
<dbReference type="CDD" id="cd20405">
    <property type="entry name" value="Tudor_Agenet_AtDUF_rpt1_3"/>
    <property type="match status" value="1"/>
</dbReference>
<dbReference type="EMBL" id="PSQE01000003">
    <property type="protein sequence ID" value="RHN67363.1"/>
    <property type="molecule type" value="Genomic_DNA"/>
</dbReference>
<evidence type="ECO:0000256" key="1">
    <source>
        <dbReference type="SAM" id="MobiDB-lite"/>
    </source>
</evidence>
<dbReference type="Gene3D" id="2.30.30.490">
    <property type="match status" value="1"/>
</dbReference>
<dbReference type="Pfam" id="PF05641">
    <property type="entry name" value="Agenet"/>
    <property type="match status" value="1"/>
</dbReference>
<dbReference type="InterPro" id="IPR043151">
    <property type="entry name" value="BAH_sf"/>
</dbReference>
<dbReference type="GO" id="GO:0003682">
    <property type="term" value="F:chromatin binding"/>
    <property type="evidence" value="ECO:0007669"/>
    <property type="project" value="InterPro"/>
</dbReference>
<reference evidence="3" key="1">
    <citation type="journal article" date="2018" name="Nat. Plants">
        <title>Whole-genome landscape of Medicago truncatula symbiotic genes.</title>
        <authorList>
            <person name="Pecrix Y."/>
            <person name="Gamas P."/>
            <person name="Carrere S."/>
        </authorList>
    </citation>
    <scope>NUCLEOTIDE SEQUENCE</scope>
    <source>
        <tissue evidence="3">Leaves</tissue>
    </source>
</reference>
<accession>A0A396ISA2</accession>
<organism evidence="3">
    <name type="scientific">Medicago truncatula</name>
    <name type="common">Barrel medic</name>
    <name type="synonym">Medicago tribuloides</name>
    <dbReference type="NCBI Taxonomy" id="3880"/>
    <lineage>
        <taxon>Eukaryota</taxon>
        <taxon>Viridiplantae</taxon>
        <taxon>Streptophyta</taxon>
        <taxon>Embryophyta</taxon>
        <taxon>Tracheophyta</taxon>
        <taxon>Spermatophyta</taxon>
        <taxon>Magnoliopsida</taxon>
        <taxon>eudicotyledons</taxon>
        <taxon>Gunneridae</taxon>
        <taxon>Pentapetalae</taxon>
        <taxon>rosids</taxon>
        <taxon>fabids</taxon>
        <taxon>Fabales</taxon>
        <taxon>Fabaceae</taxon>
        <taxon>Papilionoideae</taxon>
        <taxon>50 kb inversion clade</taxon>
        <taxon>NPAAA clade</taxon>
        <taxon>Hologalegina</taxon>
        <taxon>IRL clade</taxon>
        <taxon>Trifolieae</taxon>
        <taxon>Medicago</taxon>
    </lineage>
</organism>